<keyword evidence="1 2" id="KW-0238">DNA-binding</keyword>
<accession>A0A7J9V0X6</accession>
<dbReference type="Gene3D" id="1.10.357.10">
    <property type="entry name" value="Tetracycline Repressor, domain 2"/>
    <property type="match status" value="1"/>
</dbReference>
<dbReference type="Pfam" id="PF00440">
    <property type="entry name" value="TetR_N"/>
    <property type="match status" value="1"/>
</dbReference>
<dbReference type="RefSeq" id="WP_152233341.1">
    <property type="nucleotide sequence ID" value="NZ_BAAAOT010000043.1"/>
</dbReference>
<sequence>MSGTPTETEVAGGRKNDPLRKQRITEAAARVIAERGIDGLTFRSVALAAKVPLGSTTYYFADKDELVTAAISVFRERSTELFRDLLTDFVTELGLAGGVAALVEEMTVRRHSVLVADYRIYLSLLGRPQLASGQPGWDLADLLRPHCSPATARLLSYVVEGILIKAVMEDVMVFAAELEPLLRRITDA</sequence>
<dbReference type="AlphaFoldDB" id="A0A7J9V0X6"/>
<dbReference type="PANTHER" id="PTHR30055:SF231">
    <property type="entry name" value="TRANSCRIPTIONAL REGULATORY PROTEIN (PROBABLY DEOR-FAMILY)-RELATED"/>
    <property type="match status" value="1"/>
</dbReference>
<dbReference type="GO" id="GO:0003700">
    <property type="term" value="F:DNA-binding transcription factor activity"/>
    <property type="evidence" value="ECO:0007669"/>
    <property type="project" value="TreeGrafter"/>
</dbReference>
<evidence type="ECO:0000259" key="3">
    <source>
        <dbReference type="PROSITE" id="PS50977"/>
    </source>
</evidence>
<dbReference type="PANTHER" id="PTHR30055">
    <property type="entry name" value="HTH-TYPE TRANSCRIPTIONAL REGULATOR RUTR"/>
    <property type="match status" value="1"/>
</dbReference>
<dbReference type="InterPro" id="IPR050109">
    <property type="entry name" value="HTH-type_TetR-like_transc_reg"/>
</dbReference>
<dbReference type="SUPFAM" id="SSF46689">
    <property type="entry name" value="Homeodomain-like"/>
    <property type="match status" value="1"/>
</dbReference>
<evidence type="ECO:0000313" key="4">
    <source>
        <dbReference type="EMBL" id="MPV90531.1"/>
    </source>
</evidence>
<dbReference type="EMBL" id="WHPD01003823">
    <property type="protein sequence ID" value="MPV90531.1"/>
    <property type="molecule type" value="Genomic_DNA"/>
</dbReference>
<dbReference type="InterPro" id="IPR009057">
    <property type="entry name" value="Homeodomain-like_sf"/>
</dbReference>
<dbReference type="GO" id="GO:0000976">
    <property type="term" value="F:transcription cis-regulatory region binding"/>
    <property type="evidence" value="ECO:0007669"/>
    <property type="project" value="TreeGrafter"/>
</dbReference>
<dbReference type="OrthoDB" id="6929199at2"/>
<proteinExistence type="predicted"/>
<keyword evidence="5" id="KW-1185">Reference proteome</keyword>
<dbReference type="PROSITE" id="PS50977">
    <property type="entry name" value="HTH_TETR_2"/>
    <property type="match status" value="1"/>
</dbReference>
<feature type="DNA-binding region" description="H-T-H motif" evidence="2">
    <location>
        <begin position="41"/>
        <end position="60"/>
    </location>
</feature>
<dbReference type="Proteomes" id="UP000429644">
    <property type="component" value="Unassembled WGS sequence"/>
</dbReference>
<dbReference type="InterPro" id="IPR001647">
    <property type="entry name" value="HTH_TetR"/>
</dbReference>
<evidence type="ECO:0000313" key="5">
    <source>
        <dbReference type="Proteomes" id="UP000429644"/>
    </source>
</evidence>
<protein>
    <submittedName>
        <fullName evidence="4">TetR family transcriptional regulator</fullName>
    </submittedName>
</protein>
<reference evidence="4 5" key="1">
    <citation type="submission" date="2019-10" db="EMBL/GenBank/DDBJ databases">
        <title>Georgenia wutianyii sp. nov. and Georgenia yuyongxinii sp. nov. isolated from plateau pika (Ochotona curzoniae) in the Qinghai-Tibet plateau of China.</title>
        <authorList>
            <person name="Tian Z."/>
        </authorList>
    </citation>
    <scope>NUCLEOTIDE SEQUENCE [LARGE SCALE GENOMIC DNA]</scope>
    <source>
        <strain evidence="4 5">JCM 15130</strain>
    </source>
</reference>
<organism evidence="4 5">
    <name type="scientific">Georgenia ruanii</name>
    <dbReference type="NCBI Taxonomy" id="348442"/>
    <lineage>
        <taxon>Bacteria</taxon>
        <taxon>Bacillati</taxon>
        <taxon>Actinomycetota</taxon>
        <taxon>Actinomycetes</taxon>
        <taxon>Micrococcales</taxon>
        <taxon>Bogoriellaceae</taxon>
        <taxon>Georgenia</taxon>
    </lineage>
</organism>
<evidence type="ECO:0000256" key="1">
    <source>
        <dbReference type="ARBA" id="ARBA00023125"/>
    </source>
</evidence>
<gene>
    <name evidence="4" type="ORF">GB882_17805</name>
</gene>
<evidence type="ECO:0000256" key="2">
    <source>
        <dbReference type="PROSITE-ProRule" id="PRU00335"/>
    </source>
</evidence>
<comment type="caution">
    <text evidence="4">The sequence shown here is derived from an EMBL/GenBank/DDBJ whole genome shotgun (WGS) entry which is preliminary data.</text>
</comment>
<feature type="domain" description="HTH tetR-type" evidence="3">
    <location>
        <begin position="18"/>
        <end position="78"/>
    </location>
</feature>
<name>A0A7J9V0X6_9MICO</name>